<evidence type="ECO:0000256" key="3">
    <source>
        <dbReference type="ARBA" id="ARBA00022723"/>
    </source>
</evidence>
<dbReference type="Gene3D" id="1.10.8.640">
    <property type="entry name" value="Cytochrome C biogenesis protein"/>
    <property type="match status" value="1"/>
</dbReference>
<proteinExistence type="inferred from homology"/>
<accession>A0A1G7GY78</accession>
<dbReference type="PANTHER" id="PTHR47870">
    <property type="entry name" value="CYTOCHROME C-TYPE BIOGENESIS PROTEIN CCMH"/>
    <property type="match status" value="1"/>
</dbReference>
<dbReference type="GO" id="GO:0005886">
    <property type="term" value="C:plasma membrane"/>
    <property type="evidence" value="ECO:0007669"/>
    <property type="project" value="TreeGrafter"/>
</dbReference>
<dbReference type="AlphaFoldDB" id="A0A1G7GY78"/>
<dbReference type="InterPro" id="IPR051263">
    <property type="entry name" value="C-type_cytochrome_biogenesis"/>
</dbReference>
<feature type="signal peptide" evidence="7">
    <location>
        <begin position="1"/>
        <end position="17"/>
    </location>
</feature>
<reference evidence="10" key="1">
    <citation type="submission" date="2016-10" db="EMBL/GenBank/DDBJ databases">
        <authorList>
            <person name="Varghese N."/>
            <person name="Submissions S."/>
        </authorList>
    </citation>
    <scope>NUCLEOTIDE SEQUENCE [LARGE SCALE GENOMIC DNA]</scope>
    <source>
        <strain evidence="10">DSM 21424</strain>
    </source>
</reference>
<evidence type="ECO:0000256" key="5">
    <source>
        <dbReference type="ARBA" id="ARBA00022748"/>
    </source>
</evidence>
<dbReference type="CDD" id="cd16378">
    <property type="entry name" value="CcmH_N"/>
    <property type="match status" value="1"/>
</dbReference>
<keyword evidence="2 7" id="KW-0349">Heme</keyword>
<comment type="function">
    <text evidence="7">Possible subunit of a heme lyase.</text>
</comment>
<feature type="domain" description="CcmH/CycL/Ccl2/NrfF N-terminal" evidence="8">
    <location>
        <begin position="6"/>
        <end position="145"/>
    </location>
</feature>
<protein>
    <recommendedName>
        <fullName evidence="7">Cytochrome c-type biogenesis protein</fullName>
    </recommendedName>
</protein>
<dbReference type="PANTHER" id="PTHR47870:SF1">
    <property type="entry name" value="CYTOCHROME C-TYPE BIOGENESIS PROTEIN CCMH"/>
    <property type="match status" value="1"/>
</dbReference>
<feature type="chain" id="PRO_5011329482" description="Cytochrome c-type biogenesis protein" evidence="7">
    <location>
        <begin position="18"/>
        <end position="147"/>
    </location>
</feature>
<dbReference type="Pfam" id="PF03918">
    <property type="entry name" value="CcmH"/>
    <property type="match status" value="1"/>
</dbReference>
<keyword evidence="5" id="KW-0201">Cytochrome c-type biogenesis</keyword>
<evidence type="ECO:0000256" key="4">
    <source>
        <dbReference type="ARBA" id="ARBA00022729"/>
    </source>
</evidence>
<keyword evidence="4 7" id="KW-0732">Signal</keyword>
<dbReference type="GO" id="GO:0046872">
    <property type="term" value="F:metal ion binding"/>
    <property type="evidence" value="ECO:0007669"/>
    <property type="project" value="UniProtKB-KW"/>
</dbReference>
<evidence type="ECO:0000259" key="8">
    <source>
        <dbReference type="Pfam" id="PF03918"/>
    </source>
</evidence>
<evidence type="ECO:0000256" key="6">
    <source>
        <dbReference type="ARBA" id="ARBA00023004"/>
    </source>
</evidence>
<feature type="transmembrane region" description="Helical" evidence="7">
    <location>
        <begin position="101"/>
        <end position="122"/>
    </location>
</feature>
<keyword evidence="7" id="KW-1133">Transmembrane helix</keyword>
<dbReference type="InterPro" id="IPR038297">
    <property type="entry name" value="CcmH/CycL/NrfF/Ccl2_sf"/>
</dbReference>
<keyword evidence="10" id="KW-1185">Reference proteome</keyword>
<evidence type="ECO:0000256" key="2">
    <source>
        <dbReference type="ARBA" id="ARBA00022617"/>
    </source>
</evidence>
<keyword evidence="7" id="KW-0472">Membrane</keyword>
<evidence type="ECO:0000313" key="10">
    <source>
        <dbReference type="Proteomes" id="UP000198922"/>
    </source>
</evidence>
<dbReference type="Proteomes" id="UP000198922">
    <property type="component" value="Unassembled WGS sequence"/>
</dbReference>
<dbReference type="OrthoDB" id="9804975at2"/>
<keyword evidence="3 7" id="KW-0479">Metal-binding</keyword>
<name>A0A1G7GY78_9RHOB</name>
<keyword evidence="6 7" id="KW-0408">Iron</keyword>
<evidence type="ECO:0000256" key="1">
    <source>
        <dbReference type="ARBA" id="ARBA00010342"/>
    </source>
</evidence>
<dbReference type="EMBL" id="FNAT01000005">
    <property type="protein sequence ID" value="SDE92889.1"/>
    <property type="molecule type" value="Genomic_DNA"/>
</dbReference>
<comment type="similarity">
    <text evidence="1 7">Belongs to the CcmH/CycL/Ccl2/NrfF family.</text>
</comment>
<dbReference type="InterPro" id="IPR005616">
    <property type="entry name" value="CcmH/CycL/Ccl2/NrfF_N"/>
</dbReference>
<keyword evidence="7" id="KW-0812">Transmembrane</keyword>
<evidence type="ECO:0000256" key="7">
    <source>
        <dbReference type="RuleBase" id="RU364112"/>
    </source>
</evidence>
<dbReference type="RefSeq" id="WP_090113284.1">
    <property type="nucleotide sequence ID" value="NZ_FNAT01000005.1"/>
</dbReference>
<evidence type="ECO:0000313" key="9">
    <source>
        <dbReference type="EMBL" id="SDE92889.1"/>
    </source>
</evidence>
<organism evidence="9 10">
    <name type="scientific">Limimaricola pyoseonensis</name>
    <dbReference type="NCBI Taxonomy" id="521013"/>
    <lineage>
        <taxon>Bacteria</taxon>
        <taxon>Pseudomonadati</taxon>
        <taxon>Pseudomonadota</taxon>
        <taxon>Alphaproteobacteria</taxon>
        <taxon>Rhodobacterales</taxon>
        <taxon>Paracoccaceae</taxon>
        <taxon>Limimaricola</taxon>
    </lineage>
</organism>
<dbReference type="STRING" id="521013.SAMN04488567_2973"/>
<sequence>MRRLALALALVAAPAFAVEPDEILDDPALETRARDISAGLRCPVCRNENIDDSNAGVARDLRLYVRERLVAGDSDAEVVQAVVDRYGEYVLLSPDASGANLVLWLAAPVLLLVAGGVAVVSIRRRAKGPEDRLSEEEEARLRDILDR</sequence>
<dbReference type="GO" id="GO:0017004">
    <property type="term" value="P:cytochrome complex assembly"/>
    <property type="evidence" value="ECO:0007669"/>
    <property type="project" value="UniProtKB-KW"/>
</dbReference>
<gene>
    <name evidence="9" type="ORF">SAMN04488567_2973</name>
</gene>